<dbReference type="InterPro" id="IPR003439">
    <property type="entry name" value="ABC_transporter-like_ATP-bd"/>
</dbReference>
<evidence type="ECO:0000256" key="1">
    <source>
        <dbReference type="ARBA" id="ARBA00022475"/>
    </source>
</evidence>
<dbReference type="PANTHER" id="PTHR19211">
    <property type="entry name" value="ATP-BINDING TRANSPORT PROTEIN-RELATED"/>
    <property type="match status" value="1"/>
</dbReference>
<name>A0A328YVU4_9BURK</name>
<evidence type="ECO:0000256" key="6">
    <source>
        <dbReference type="ARBA" id="ARBA00069073"/>
    </source>
</evidence>
<dbReference type="GO" id="GO:0003677">
    <property type="term" value="F:DNA binding"/>
    <property type="evidence" value="ECO:0007669"/>
    <property type="project" value="InterPro"/>
</dbReference>
<comment type="caution">
    <text evidence="9">The sequence shown here is derived from an EMBL/GenBank/DDBJ whole genome shotgun (WGS) entry which is preliminary data.</text>
</comment>
<evidence type="ECO:0000256" key="7">
    <source>
        <dbReference type="SAM" id="MobiDB-lite"/>
    </source>
</evidence>
<dbReference type="SMART" id="SM00382">
    <property type="entry name" value="AAA"/>
    <property type="match status" value="2"/>
</dbReference>
<evidence type="ECO:0000259" key="8">
    <source>
        <dbReference type="PROSITE" id="PS50893"/>
    </source>
</evidence>
<dbReference type="AlphaFoldDB" id="A0A328YVU4"/>
<protein>
    <recommendedName>
        <fullName evidence="6">Probable ATP-binding protein YheS</fullName>
    </recommendedName>
</protein>
<dbReference type="InterPro" id="IPR003593">
    <property type="entry name" value="AAA+_ATPase"/>
</dbReference>
<dbReference type="PANTHER" id="PTHR19211:SF14">
    <property type="entry name" value="ATP-BINDING CASSETTE SUB-FAMILY F MEMBER 1"/>
    <property type="match status" value="1"/>
</dbReference>
<dbReference type="InterPro" id="IPR037118">
    <property type="entry name" value="Val-tRNA_synth_C_sf"/>
</dbReference>
<dbReference type="OrthoDB" id="9762051at2"/>
<feature type="compositionally biased region" description="Pro residues" evidence="7">
    <location>
        <begin position="565"/>
        <end position="575"/>
    </location>
</feature>
<feature type="domain" description="ABC transporter" evidence="8">
    <location>
        <begin position="2"/>
        <end position="246"/>
    </location>
</feature>
<dbReference type="Pfam" id="PF00005">
    <property type="entry name" value="ABC_tran"/>
    <property type="match status" value="2"/>
</dbReference>
<dbReference type="InterPro" id="IPR032781">
    <property type="entry name" value="ABC_tran_Xtn"/>
</dbReference>
<keyword evidence="1" id="KW-0472">Membrane</keyword>
<dbReference type="FunFam" id="3.40.50.300:FF:000011">
    <property type="entry name" value="Putative ABC transporter ATP-binding component"/>
    <property type="match status" value="1"/>
</dbReference>
<dbReference type="CDD" id="cd03221">
    <property type="entry name" value="ABCF_EF-3"/>
    <property type="match status" value="2"/>
</dbReference>
<dbReference type="EMBL" id="QLTA01000050">
    <property type="protein sequence ID" value="RAR76322.1"/>
    <property type="molecule type" value="Genomic_DNA"/>
</dbReference>
<evidence type="ECO:0000256" key="2">
    <source>
        <dbReference type="ARBA" id="ARBA00022737"/>
    </source>
</evidence>
<gene>
    <name evidence="9" type="ORF">AX018_105031</name>
</gene>
<sequence length="671" mass="73224">MILLNNVTLRRGAKVLLDSASVTINPGEKVGLVGRNGAGKSTLFALLNGSLHEDGGDFSMPPQWRMAQVAQHMPETEESATAFVLDGDTRLSELREALRAADLAEDGMAIAQAYADLGDAGEHDAVPRAQALILGLGFKVEELDRPVNSFSGGWRMRLQLARALMCPSDVLLLDEPTNHLDLDALVWLEAWLQRYAGTLIVISHDREFLDAITTVTLHIDNAGLTRYGGNYSRFEELRAQQMELQAASYAKQQDKIAHLQKFIDRFKAKASKAKQAQSRVKALERMEKIAPVLAGAEFTFSFKEPSNLPNPMLAVTDAAFGYQGEDGGTPKTILRHVNRSVLAGQRIGILGANGQGKSTLVKTIARTMQPLAGSVTEGKGLSIGYFAQQELDVLRPADNPLEHMIRLAKELGASAREPSREQDLRNYLGTFNFSGDMVKQAVGTMSGGEKARLVLAMIVWQRPNLLLLDEPTNHLDLATREALSMALNEFEGTVMLVSHDRALLRAVCDEFWLVGRGAVGPFDGDLDDYQRYLLDESKRLREEARMAAMAAGGGSAVVPDQAVPAAPPPPAPAAPPVRDAREQRKLGAQARQQIAEKTRPLKREVEQINQRLAALTAERAVLEDRLSQPLPAGEIADCGRRLKACGDEIGALEERWLELSTEIEALECAAP</sequence>
<dbReference type="InterPro" id="IPR032524">
    <property type="entry name" value="ABC_tran_C"/>
</dbReference>
<keyword evidence="1" id="KW-1003">Cell membrane</keyword>
<evidence type="ECO:0000313" key="10">
    <source>
        <dbReference type="Proteomes" id="UP000248856"/>
    </source>
</evidence>
<dbReference type="InterPro" id="IPR017871">
    <property type="entry name" value="ABC_transporter-like_CS"/>
</dbReference>
<dbReference type="Gene3D" id="1.10.287.380">
    <property type="entry name" value="Valyl-tRNA synthetase, C-terminal domain"/>
    <property type="match status" value="1"/>
</dbReference>
<dbReference type="GO" id="GO:0005524">
    <property type="term" value="F:ATP binding"/>
    <property type="evidence" value="ECO:0007669"/>
    <property type="project" value="UniProtKB-KW"/>
</dbReference>
<keyword evidence="4 9" id="KW-0067">ATP-binding</keyword>
<feature type="domain" description="ABC transporter" evidence="8">
    <location>
        <begin position="313"/>
        <end position="541"/>
    </location>
</feature>
<dbReference type="Pfam" id="PF12848">
    <property type="entry name" value="ABC_tran_Xtn"/>
    <property type="match status" value="1"/>
</dbReference>
<evidence type="ECO:0000313" key="9">
    <source>
        <dbReference type="EMBL" id="RAR76322.1"/>
    </source>
</evidence>
<evidence type="ECO:0000256" key="4">
    <source>
        <dbReference type="ARBA" id="ARBA00022840"/>
    </source>
</evidence>
<dbReference type="SUPFAM" id="SSF52540">
    <property type="entry name" value="P-loop containing nucleoside triphosphate hydrolases"/>
    <property type="match status" value="2"/>
</dbReference>
<organism evidence="9 10">
    <name type="scientific">Paracidovorax anthurii</name>
    <dbReference type="NCBI Taxonomy" id="78229"/>
    <lineage>
        <taxon>Bacteria</taxon>
        <taxon>Pseudomonadati</taxon>
        <taxon>Pseudomonadota</taxon>
        <taxon>Betaproteobacteria</taxon>
        <taxon>Burkholderiales</taxon>
        <taxon>Comamonadaceae</taxon>
        <taxon>Paracidovorax</taxon>
    </lineage>
</organism>
<dbReference type="RefSeq" id="WP_111880809.1">
    <property type="nucleotide sequence ID" value="NZ_QLTA01000050.1"/>
</dbReference>
<dbReference type="FunFam" id="3.40.50.300:FF:002053">
    <property type="entry name" value="ABC transporter ATP-binding protein"/>
    <property type="match status" value="1"/>
</dbReference>
<reference evidence="9 10" key="1">
    <citation type="submission" date="2018-06" db="EMBL/GenBank/DDBJ databases">
        <title>Genomic Encyclopedia of Archaeal and Bacterial Type Strains, Phase II (KMG-II): from individual species to whole genera.</title>
        <authorList>
            <person name="Goeker M."/>
        </authorList>
    </citation>
    <scope>NUCLEOTIDE SEQUENCE [LARGE SCALE GENOMIC DNA]</scope>
    <source>
        <strain evidence="9 10">CFPB 3232</strain>
    </source>
</reference>
<keyword evidence="2" id="KW-0677">Repeat</keyword>
<dbReference type="InterPro" id="IPR050611">
    <property type="entry name" value="ABCF"/>
</dbReference>
<dbReference type="Proteomes" id="UP000248856">
    <property type="component" value="Unassembled WGS sequence"/>
</dbReference>
<feature type="region of interest" description="Disordered" evidence="7">
    <location>
        <begin position="561"/>
        <end position="580"/>
    </location>
</feature>
<dbReference type="Gene3D" id="3.40.50.300">
    <property type="entry name" value="P-loop containing nucleotide triphosphate hydrolases"/>
    <property type="match status" value="2"/>
</dbReference>
<evidence type="ECO:0000256" key="5">
    <source>
        <dbReference type="ARBA" id="ARBA00061571"/>
    </source>
</evidence>
<dbReference type="GO" id="GO:0016887">
    <property type="term" value="F:ATP hydrolysis activity"/>
    <property type="evidence" value="ECO:0007669"/>
    <property type="project" value="InterPro"/>
</dbReference>
<keyword evidence="10" id="KW-1185">Reference proteome</keyword>
<proteinExistence type="inferred from homology"/>
<dbReference type="PROSITE" id="PS50893">
    <property type="entry name" value="ABC_TRANSPORTER_2"/>
    <property type="match status" value="2"/>
</dbReference>
<keyword evidence="3" id="KW-0547">Nucleotide-binding</keyword>
<comment type="similarity">
    <text evidence="5">Belongs to the ABC transporter superfamily. ABCF family. YheS subfamily.</text>
</comment>
<dbReference type="PROSITE" id="PS00211">
    <property type="entry name" value="ABC_TRANSPORTER_1"/>
    <property type="match status" value="2"/>
</dbReference>
<dbReference type="Pfam" id="PF16326">
    <property type="entry name" value="ABC_tran_CTD"/>
    <property type="match status" value="1"/>
</dbReference>
<accession>A0A328YVU4</accession>
<evidence type="ECO:0000256" key="3">
    <source>
        <dbReference type="ARBA" id="ARBA00022741"/>
    </source>
</evidence>
<dbReference type="InterPro" id="IPR027417">
    <property type="entry name" value="P-loop_NTPase"/>
</dbReference>